<organism evidence="1 2">
    <name type="scientific">Candidatus Magnetoglobus multicellularis str. Araruama</name>
    <dbReference type="NCBI Taxonomy" id="890399"/>
    <lineage>
        <taxon>Bacteria</taxon>
        <taxon>Pseudomonadati</taxon>
        <taxon>Thermodesulfobacteriota</taxon>
        <taxon>Desulfobacteria</taxon>
        <taxon>Desulfobacterales</taxon>
        <taxon>Desulfobacteraceae</taxon>
        <taxon>Candidatus Magnetoglobus</taxon>
    </lineage>
</organism>
<dbReference type="Gene3D" id="2.60.120.200">
    <property type="match status" value="1"/>
</dbReference>
<dbReference type="SUPFAM" id="SSF49899">
    <property type="entry name" value="Concanavalin A-like lectins/glucanases"/>
    <property type="match status" value="1"/>
</dbReference>
<dbReference type="EMBL" id="ATBP01000242">
    <property type="protein sequence ID" value="ETR71651.1"/>
    <property type="molecule type" value="Genomic_DNA"/>
</dbReference>
<sequence>MKKGMDSNYDQFIAGYGKAESNKMFAIQYGLGDSYNYGIWLQGCTYDLSCDKTGDIGKANYIKNNYYHIVATYNKSDNLLKLFINGKLSESKSNSTISTSKSNIYIGGCSALKSKFFFNGYIDDLRFYNRVLTQPEINALYFPGSGQVVNNITEENTQNSDLIALKDLIKKDGLYYGVDDTTLYVSKNGNTYISLYESNKIFNALAATKNNVIGIQVEFDHSEVEYENGQLKAFHIAESDVMHIYDSLENELGYIQLSNASFESYSENDTPLDSILLKNNHILKLMVEIIFYTTIPAQKFYLYPREVFG</sequence>
<proteinExistence type="predicted"/>
<dbReference type="InterPro" id="IPR013320">
    <property type="entry name" value="ConA-like_dom_sf"/>
</dbReference>
<evidence type="ECO:0000313" key="1">
    <source>
        <dbReference type="EMBL" id="ETR71651.1"/>
    </source>
</evidence>
<dbReference type="AlphaFoldDB" id="A0A1V1P9W7"/>
<protein>
    <recommendedName>
        <fullName evidence="3">LamG-like jellyroll fold domain-containing protein</fullName>
    </recommendedName>
</protein>
<name>A0A1V1P9W7_9BACT</name>
<gene>
    <name evidence="1" type="ORF">OMM_02332</name>
</gene>
<reference evidence="2" key="1">
    <citation type="submission" date="2012-11" db="EMBL/GenBank/DDBJ databases">
        <authorList>
            <person name="Lucero-Rivera Y.E."/>
            <person name="Tovar-Ramirez D."/>
        </authorList>
    </citation>
    <scope>NUCLEOTIDE SEQUENCE [LARGE SCALE GENOMIC DNA]</scope>
    <source>
        <strain evidence="2">Araruama</strain>
    </source>
</reference>
<dbReference type="Pfam" id="PF13385">
    <property type="entry name" value="Laminin_G_3"/>
    <property type="match status" value="1"/>
</dbReference>
<comment type="caution">
    <text evidence="1">The sequence shown here is derived from an EMBL/GenBank/DDBJ whole genome shotgun (WGS) entry which is preliminary data.</text>
</comment>
<evidence type="ECO:0000313" key="2">
    <source>
        <dbReference type="Proteomes" id="UP000189670"/>
    </source>
</evidence>
<accession>A0A1V1P9W7</accession>
<evidence type="ECO:0008006" key="3">
    <source>
        <dbReference type="Google" id="ProtNLM"/>
    </source>
</evidence>
<dbReference type="Proteomes" id="UP000189670">
    <property type="component" value="Unassembled WGS sequence"/>
</dbReference>